<evidence type="ECO:0000259" key="6">
    <source>
        <dbReference type="PROSITE" id="PS50109"/>
    </source>
</evidence>
<evidence type="ECO:0000256" key="1">
    <source>
        <dbReference type="ARBA" id="ARBA00000085"/>
    </source>
</evidence>
<reference evidence="7 8" key="1">
    <citation type="submission" date="2020-01" db="EMBL/GenBank/DDBJ databases">
        <title>Sphingomonas sp. strain CSW-10.</title>
        <authorList>
            <person name="Chen W.-M."/>
        </authorList>
    </citation>
    <scope>NUCLEOTIDE SEQUENCE [LARGE SCALE GENOMIC DNA]</scope>
    <source>
        <strain evidence="7 8">CSW-10</strain>
    </source>
</reference>
<dbReference type="InterPro" id="IPR050736">
    <property type="entry name" value="Sensor_HK_Regulatory"/>
</dbReference>
<dbReference type="PROSITE" id="PS50109">
    <property type="entry name" value="HIS_KIN"/>
    <property type="match status" value="1"/>
</dbReference>
<sequence length="771" mass="83598">MAMTSPETMAIVGALLALWLAVAGWAIVRGIMMQRAAAFSARKATQLAALLDCSPSLPLIVRSDGRIEGPGGIAQLFGLETLPATISGLANGGPVVIEPAGMDQLMQEIVAAQRTSKSFAIVLKSVTGGKALRVRGVPAPPQLNSSGSALLWITDASDSEAKANQLRQQREDAIAAFEAISSLIEAAPFPMWFRDSELRLALVNQAYVRSAEADSAQDVVARQVELVEPIAGQSAQAAAQAAHDSAESVSRFIPVTIAGSRRMMQVVDVPIADVGVAGYAIDRQELEDARSDFRRFSEARRSMLDQMSAAVAEFAPDRSLRFANRPFLRLFLLDEEWAATAPPFERLLDRLRDNSRTPEVRDFPGWRAERRGWFAATGMIEESWLLRDGTHLRAVAQPAPDGGLLLIFEDRTEQIRLASARDTLLRVRTATFDNLFEAVAVFAPDGKLNLWNQRFRRLWDVSEEFLVGHPRIDALLDKIGPRLEDPRQQSVLRQMIVGATGERQQRSGRIGFKGGQQFDFAAIPLPDGNALFTLIDVTDSRKIERALRDRAEALEAADRVKTDFLSRISYELRTPLTSIGGFAEMLNGGYAGDLPDAAKDYVKAILSSTEALGQQIDTVLDLAQSEAGTMPLERRPIALGALLRDAVAAAQPDAKAAGVELVTDIRVGLGQIDGDAKRLRQVVDHMISHAISAFGNAQHQPEGGRRVLVHGDGNSSSAQLVVSDNGQGSESSGTQAVAMALARQLVQAHDGRFDLVRRPSEGSMTAVFLPR</sequence>
<dbReference type="SUPFAM" id="SSF55874">
    <property type="entry name" value="ATPase domain of HSP90 chaperone/DNA topoisomerase II/histidine kinase"/>
    <property type="match status" value="1"/>
</dbReference>
<dbReference type="Pfam" id="PF12860">
    <property type="entry name" value="PAS_7"/>
    <property type="match status" value="2"/>
</dbReference>
<protein>
    <recommendedName>
        <fullName evidence="2">histidine kinase</fullName>
        <ecNumber evidence="2">2.7.13.3</ecNumber>
    </recommendedName>
</protein>
<dbReference type="InterPro" id="IPR003661">
    <property type="entry name" value="HisK_dim/P_dom"/>
</dbReference>
<dbReference type="EMBL" id="CP053015">
    <property type="protein sequence ID" value="QJQ33014.1"/>
    <property type="molecule type" value="Genomic_DNA"/>
</dbReference>
<comment type="catalytic activity">
    <reaction evidence="1">
        <text>ATP + protein L-histidine = ADP + protein N-phospho-L-histidine.</text>
        <dbReference type="EC" id="2.7.13.3"/>
    </reaction>
</comment>
<dbReference type="SMART" id="SM00091">
    <property type="entry name" value="PAS"/>
    <property type="match status" value="3"/>
</dbReference>
<dbReference type="KEGG" id="slan:GV829_11660"/>
<dbReference type="GO" id="GO:0000155">
    <property type="term" value="F:phosphorelay sensor kinase activity"/>
    <property type="evidence" value="ECO:0007669"/>
    <property type="project" value="InterPro"/>
</dbReference>
<evidence type="ECO:0000313" key="8">
    <source>
        <dbReference type="Proteomes" id="UP000503018"/>
    </source>
</evidence>
<dbReference type="InterPro" id="IPR036097">
    <property type="entry name" value="HisK_dim/P_sf"/>
</dbReference>
<name>A0A6M4AVC0_9SPHN</name>
<evidence type="ECO:0000313" key="7">
    <source>
        <dbReference type="EMBL" id="QJQ33014.1"/>
    </source>
</evidence>
<keyword evidence="5" id="KW-0902">Two-component regulatory system</keyword>
<dbReference type="InterPro" id="IPR005467">
    <property type="entry name" value="His_kinase_dom"/>
</dbReference>
<keyword evidence="3" id="KW-0808">Transferase</keyword>
<dbReference type="CDD" id="cd00082">
    <property type="entry name" value="HisKA"/>
    <property type="match status" value="1"/>
</dbReference>
<dbReference type="Pfam" id="PF00512">
    <property type="entry name" value="HisKA"/>
    <property type="match status" value="1"/>
</dbReference>
<dbReference type="InterPro" id="IPR036890">
    <property type="entry name" value="HATPase_C_sf"/>
</dbReference>
<evidence type="ECO:0000256" key="4">
    <source>
        <dbReference type="ARBA" id="ARBA00022777"/>
    </source>
</evidence>
<keyword evidence="4 7" id="KW-0418">Kinase</keyword>
<dbReference type="Gene3D" id="3.30.565.10">
    <property type="entry name" value="Histidine kinase-like ATPase, C-terminal domain"/>
    <property type="match status" value="1"/>
</dbReference>
<accession>A0A6M4AVC0</accession>
<evidence type="ECO:0000256" key="5">
    <source>
        <dbReference type="ARBA" id="ARBA00023012"/>
    </source>
</evidence>
<dbReference type="PANTHER" id="PTHR43711:SF1">
    <property type="entry name" value="HISTIDINE KINASE 1"/>
    <property type="match status" value="1"/>
</dbReference>
<dbReference type="InterPro" id="IPR035965">
    <property type="entry name" value="PAS-like_dom_sf"/>
</dbReference>
<dbReference type="EC" id="2.7.13.3" evidence="2"/>
<dbReference type="SUPFAM" id="SSF47384">
    <property type="entry name" value="Homodimeric domain of signal transducing histidine kinase"/>
    <property type="match status" value="1"/>
</dbReference>
<dbReference type="Proteomes" id="UP000503018">
    <property type="component" value="Chromosome"/>
</dbReference>
<proteinExistence type="predicted"/>
<dbReference type="AlphaFoldDB" id="A0A6M4AVC0"/>
<gene>
    <name evidence="7" type="ORF">GV829_11660</name>
</gene>
<keyword evidence="8" id="KW-1185">Reference proteome</keyword>
<dbReference type="InterPro" id="IPR000014">
    <property type="entry name" value="PAS"/>
</dbReference>
<dbReference type="SUPFAM" id="SSF55785">
    <property type="entry name" value="PYP-like sensor domain (PAS domain)"/>
    <property type="match status" value="1"/>
</dbReference>
<dbReference type="SMART" id="SM00388">
    <property type="entry name" value="HisKA"/>
    <property type="match status" value="1"/>
</dbReference>
<evidence type="ECO:0000256" key="2">
    <source>
        <dbReference type="ARBA" id="ARBA00012438"/>
    </source>
</evidence>
<dbReference type="Gene3D" id="1.10.287.130">
    <property type="match status" value="1"/>
</dbReference>
<dbReference type="PANTHER" id="PTHR43711">
    <property type="entry name" value="TWO-COMPONENT HISTIDINE KINASE"/>
    <property type="match status" value="1"/>
</dbReference>
<feature type="domain" description="Histidine kinase" evidence="6">
    <location>
        <begin position="567"/>
        <end position="771"/>
    </location>
</feature>
<organism evidence="7 8">
    <name type="scientific">Sphingomonas lacunae</name>
    <dbReference type="NCBI Taxonomy" id="2698828"/>
    <lineage>
        <taxon>Bacteria</taxon>
        <taxon>Pseudomonadati</taxon>
        <taxon>Pseudomonadota</taxon>
        <taxon>Alphaproteobacteria</taxon>
        <taxon>Sphingomonadales</taxon>
        <taxon>Sphingomonadaceae</taxon>
        <taxon>Sphingomonas</taxon>
    </lineage>
</organism>
<dbReference type="Gene3D" id="3.30.450.20">
    <property type="entry name" value="PAS domain"/>
    <property type="match status" value="2"/>
</dbReference>
<evidence type="ECO:0000256" key="3">
    <source>
        <dbReference type="ARBA" id="ARBA00022679"/>
    </source>
</evidence>